<protein>
    <submittedName>
        <fullName evidence="1">Uncharacterized protein</fullName>
    </submittedName>
</protein>
<dbReference type="EMBL" id="BTSY01000004">
    <property type="protein sequence ID" value="GMT23148.1"/>
    <property type="molecule type" value="Genomic_DNA"/>
</dbReference>
<comment type="caution">
    <text evidence="1">The sequence shown here is derived from an EMBL/GenBank/DDBJ whole genome shotgun (WGS) entry which is preliminary data.</text>
</comment>
<accession>A0AAV5VUN6</accession>
<gene>
    <name evidence="1" type="ORF">PFISCL1PPCAC_14445</name>
</gene>
<reference evidence="1" key="1">
    <citation type="submission" date="2023-10" db="EMBL/GenBank/DDBJ databases">
        <title>Genome assembly of Pristionchus species.</title>
        <authorList>
            <person name="Yoshida K."/>
            <person name="Sommer R.J."/>
        </authorList>
    </citation>
    <scope>NUCLEOTIDE SEQUENCE</scope>
    <source>
        <strain evidence="1">RS5133</strain>
    </source>
</reference>
<proteinExistence type="predicted"/>
<feature type="non-terminal residue" evidence="1">
    <location>
        <position position="77"/>
    </location>
</feature>
<evidence type="ECO:0000313" key="2">
    <source>
        <dbReference type="Proteomes" id="UP001432322"/>
    </source>
</evidence>
<keyword evidence="2" id="KW-1185">Reference proteome</keyword>
<organism evidence="1 2">
    <name type="scientific">Pristionchus fissidentatus</name>
    <dbReference type="NCBI Taxonomy" id="1538716"/>
    <lineage>
        <taxon>Eukaryota</taxon>
        <taxon>Metazoa</taxon>
        <taxon>Ecdysozoa</taxon>
        <taxon>Nematoda</taxon>
        <taxon>Chromadorea</taxon>
        <taxon>Rhabditida</taxon>
        <taxon>Rhabditina</taxon>
        <taxon>Diplogasteromorpha</taxon>
        <taxon>Diplogasteroidea</taxon>
        <taxon>Neodiplogasteridae</taxon>
        <taxon>Pristionchus</taxon>
    </lineage>
</organism>
<evidence type="ECO:0000313" key="1">
    <source>
        <dbReference type="EMBL" id="GMT23148.1"/>
    </source>
</evidence>
<dbReference type="Proteomes" id="UP001432322">
    <property type="component" value="Unassembled WGS sequence"/>
</dbReference>
<feature type="non-terminal residue" evidence="1">
    <location>
        <position position="1"/>
    </location>
</feature>
<name>A0AAV5VUN6_9BILA</name>
<dbReference type="AlphaFoldDB" id="A0AAV5VUN6"/>
<sequence>IIPAVTVNEELLSSGSTETTLELITRLLETENNVACRGRSASLILAAVIESEENAHYKTSPKMRECVNGGGRRIVFQ</sequence>